<evidence type="ECO:0000256" key="4">
    <source>
        <dbReference type="ARBA" id="ARBA00023002"/>
    </source>
</evidence>
<evidence type="ECO:0000313" key="7">
    <source>
        <dbReference type="EMBL" id="RDW73690.1"/>
    </source>
</evidence>
<feature type="region of interest" description="Disordered" evidence="5">
    <location>
        <begin position="59"/>
        <end position="79"/>
    </location>
</feature>
<dbReference type="GO" id="GO:0046872">
    <property type="term" value="F:metal ion binding"/>
    <property type="evidence" value="ECO:0007669"/>
    <property type="project" value="UniProtKB-KW"/>
</dbReference>
<dbReference type="EMBL" id="PDLN01000010">
    <property type="protein sequence ID" value="RDW73690.1"/>
    <property type="molecule type" value="Genomic_DNA"/>
</dbReference>
<dbReference type="InterPro" id="IPR013819">
    <property type="entry name" value="LipOase_C"/>
</dbReference>
<keyword evidence="8" id="KW-1185">Reference proteome</keyword>
<dbReference type="GO" id="GO:0034440">
    <property type="term" value="P:lipid oxidation"/>
    <property type="evidence" value="ECO:0007669"/>
    <property type="project" value="InterPro"/>
</dbReference>
<accession>A0A3D8RI93</accession>
<evidence type="ECO:0000256" key="5">
    <source>
        <dbReference type="SAM" id="MobiDB-lite"/>
    </source>
</evidence>
<dbReference type="PANTHER" id="PTHR11771">
    <property type="entry name" value="LIPOXYGENASE"/>
    <property type="match status" value="1"/>
</dbReference>
<keyword evidence="3" id="KW-0223">Dioxygenase</keyword>
<dbReference type="InterPro" id="IPR000907">
    <property type="entry name" value="LipOase"/>
</dbReference>
<sequence length="694" mass="78271">MSFANITNNIRNAAQALLNGEEPDDSYPGAASRKLPQWNHGLFAQDLVFNNIFPRDVPTDGKTMKSPRDNPGTVRSGTHHGTRIAMTEMLQRIEQRFESYFDVANFDANVPQDRDFVAQRLLYTWQEPGTTSPSYPPCLAMIPPQDKTGLLQIFNAMRLLDTGITLHRIIPPVIDDWVYGTPEAQTMAGCERANVKLRTEDKNIGQEANIADREDWYTDAAFAQQSFTGPNPSSITVASADWVEKFMKTADVQGLKDMHKLLQNAGNTIYIQDNSYFREAVGADAQAELKSDDGKRFGCAAVTLFQLNHEGRLHPLSIVLDYRGSMEKSVVIFNKRLSASDPSRMEGEDWPWRYAKTCSQVADWTRHELDSHLTACHFVEEATIVAGYRSFDKSHVIYKLLEPHWLKTLSLNASARSALVPSIVTKINGFSEAQTYAFIQDAYNKFDWESKYIPNDLKARGFDMAKLNNNMFRNYAYAKNMSLMWPALHEFVKAVLVTNYKSDMDVKNDKSVQTWCTEMRSPTGGRMASFPVIKTIEALTNAVVMCIHIASPQHNAVNYLQCYYMSFVPSKPASLMAPLPQTIEQLRAYEETDMMASLPINNSQVWLMSSQLPYLLSYRVAEDQTLLNYAASLQQLASQKTGKEWQAVSAAAMDFHAKLLELGTMFRKNSDAMDKDIVAYHVMDPTEMAVSVLI</sequence>
<gene>
    <name evidence="7" type="ORF">BP5796_07132</name>
</gene>
<dbReference type="Proteomes" id="UP000256328">
    <property type="component" value="Unassembled WGS sequence"/>
</dbReference>
<dbReference type="GO" id="GO:0050584">
    <property type="term" value="F:linoleate 11-lipoxygenase activity"/>
    <property type="evidence" value="ECO:0007669"/>
    <property type="project" value="UniProtKB-ARBA"/>
</dbReference>
<dbReference type="Gene3D" id="3.10.450.60">
    <property type="match status" value="1"/>
</dbReference>
<evidence type="ECO:0000313" key="8">
    <source>
        <dbReference type="Proteomes" id="UP000256328"/>
    </source>
</evidence>
<evidence type="ECO:0000256" key="1">
    <source>
        <dbReference type="ARBA" id="ARBA00021175"/>
    </source>
</evidence>
<organism evidence="7 8">
    <name type="scientific">Coleophoma crateriformis</name>
    <dbReference type="NCBI Taxonomy" id="565419"/>
    <lineage>
        <taxon>Eukaryota</taxon>
        <taxon>Fungi</taxon>
        <taxon>Dikarya</taxon>
        <taxon>Ascomycota</taxon>
        <taxon>Pezizomycotina</taxon>
        <taxon>Leotiomycetes</taxon>
        <taxon>Helotiales</taxon>
        <taxon>Dermateaceae</taxon>
        <taxon>Coleophoma</taxon>
    </lineage>
</organism>
<feature type="compositionally biased region" description="Basic and acidic residues" evidence="5">
    <location>
        <begin position="59"/>
        <end position="68"/>
    </location>
</feature>
<name>A0A3D8RI93_9HELO</name>
<dbReference type="Gene3D" id="1.20.245.10">
    <property type="entry name" value="Lipoxygenase-1, Domain 5"/>
    <property type="match status" value="1"/>
</dbReference>
<protein>
    <recommendedName>
        <fullName evidence="1">Manganese lipoxygenase</fullName>
    </recommendedName>
</protein>
<comment type="caution">
    <text evidence="7">The sequence shown here is derived from an EMBL/GenBank/DDBJ whole genome shotgun (WGS) entry which is preliminary data.</text>
</comment>
<evidence type="ECO:0000259" key="6">
    <source>
        <dbReference type="PROSITE" id="PS51393"/>
    </source>
</evidence>
<dbReference type="Pfam" id="PF00305">
    <property type="entry name" value="Lipoxygenase"/>
    <property type="match status" value="1"/>
</dbReference>
<proteinExistence type="predicted"/>
<dbReference type="PROSITE" id="PS51393">
    <property type="entry name" value="LIPOXYGENASE_3"/>
    <property type="match status" value="1"/>
</dbReference>
<dbReference type="OrthoDB" id="407298at2759"/>
<evidence type="ECO:0000256" key="3">
    <source>
        <dbReference type="ARBA" id="ARBA00022964"/>
    </source>
</evidence>
<dbReference type="GO" id="GO:0043651">
    <property type="term" value="P:linoleic acid metabolic process"/>
    <property type="evidence" value="ECO:0007669"/>
    <property type="project" value="UniProtKB-ARBA"/>
</dbReference>
<keyword evidence="2" id="KW-0479">Metal-binding</keyword>
<dbReference type="InterPro" id="IPR036226">
    <property type="entry name" value="LipOase_C_sf"/>
</dbReference>
<dbReference type="SUPFAM" id="SSF48484">
    <property type="entry name" value="Lipoxigenase"/>
    <property type="match status" value="1"/>
</dbReference>
<keyword evidence="4" id="KW-0560">Oxidoreductase</keyword>
<feature type="domain" description="Lipoxygenase" evidence="6">
    <location>
        <begin position="216"/>
        <end position="694"/>
    </location>
</feature>
<evidence type="ECO:0000256" key="2">
    <source>
        <dbReference type="ARBA" id="ARBA00022723"/>
    </source>
</evidence>
<dbReference type="AlphaFoldDB" id="A0A3D8RI93"/>
<reference evidence="7 8" key="1">
    <citation type="journal article" date="2018" name="IMA Fungus">
        <title>IMA Genome-F 9: Draft genome sequence of Annulohypoxylon stygium, Aspergillus mulundensis, Berkeleyomyces basicola (syn. Thielaviopsis basicola), Ceratocystis smalleyi, two Cercospora beticola strains, Coleophoma cylindrospora, Fusarium fracticaudum, Phialophora cf. hyalina, and Morchella septimelata.</title>
        <authorList>
            <person name="Wingfield B.D."/>
            <person name="Bills G.F."/>
            <person name="Dong Y."/>
            <person name="Huang W."/>
            <person name="Nel W.J."/>
            <person name="Swalarsk-Parry B.S."/>
            <person name="Vaghefi N."/>
            <person name="Wilken P.M."/>
            <person name="An Z."/>
            <person name="de Beer Z.W."/>
            <person name="De Vos L."/>
            <person name="Chen L."/>
            <person name="Duong T.A."/>
            <person name="Gao Y."/>
            <person name="Hammerbacher A."/>
            <person name="Kikkert J.R."/>
            <person name="Li Y."/>
            <person name="Li H."/>
            <person name="Li K."/>
            <person name="Li Q."/>
            <person name="Liu X."/>
            <person name="Ma X."/>
            <person name="Naidoo K."/>
            <person name="Pethybridge S.J."/>
            <person name="Sun J."/>
            <person name="Steenkamp E.T."/>
            <person name="van der Nest M.A."/>
            <person name="van Wyk S."/>
            <person name="Wingfield M.J."/>
            <person name="Xiong C."/>
            <person name="Yue Q."/>
            <person name="Zhang X."/>
        </authorList>
    </citation>
    <scope>NUCLEOTIDE SEQUENCE [LARGE SCALE GENOMIC DNA]</scope>
    <source>
        <strain evidence="7 8">BP5796</strain>
    </source>
</reference>